<evidence type="ECO:0000256" key="3">
    <source>
        <dbReference type="ARBA" id="ARBA00022694"/>
    </source>
</evidence>
<reference evidence="8" key="2">
    <citation type="submission" date="2021-04" db="EMBL/GenBank/DDBJ databases">
        <authorList>
            <person name="Gilroy R."/>
        </authorList>
    </citation>
    <scope>NUCLEOTIDE SEQUENCE</scope>
    <source>
        <strain evidence="8">ChiHjej12B11-1927</strain>
    </source>
</reference>
<protein>
    <recommendedName>
        <fullName evidence="5">tRNA pseudouridine synthase B</fullName>
        <ecNumber evidence="5">5.4.99.25</ecNumber>
    </recommendedName>
    <alternativeName>
        <fullName evidence="5">tRNA pseudouridine(55) synthase</fullName>
        <shortName evidence="5">Psi55 synthase</shortName>
    </alternativeName>
    <alternativeName>
        <fullName evidence="5">tRNA pseudouridylate synthase</fullName>
    </alternativeName>
    <alternativeName>
        <fullName evidence="5">tRNA-uridine isomerase</fullName>
    </alternativeName>
</protein>
<evidence type="ECO:0000256" key="5">
    <source>
        <dbReference type="HAMAP-Rule" id="MF_01080"/>
    </source>
</evidence>
<evidence type="ECO:0000259" key="6">
    <source>
        <dbReference type="Pfam" id="PF01509"/>
    </source>
</evidence>
<evidence type="ECO:0000256" key="1">
    <source>
        <dbReference type="ARBA" id="ARBA00000385"/>
    </source>
</evidence>
<evidence type="ECO:0000256" key="2">
    <source>
        <dbReference type="ARBA" id="ARBA00005642"/>
    </source>
</evidence>
<dbReference type="InterPro" id="IPR002501">
    <property type="entry name" value="PsdUridine_synth_N"/>
</dbReference>
<dbReference type="EMBL" id="DXFG01000216">
    <property type="protein sequence ID" value="HIX38207.1"/>
    <property type="molecule type" value="Genomic_DNA"/>
</dbReference>
<dbReference type="InterPro" id="IPR032819">
    <property type="entry name" value="TruB_C"/>
</dbReference>
<keyword evidence="4 5" id="KW-0413">Isomerase</keyword>
<feature type="active site" description="Nucleophile" evidence="5">
    <location>
        <position position="39"/>
    </location>
</feature>
<dbReference type="GO" id="GO:1990481">
    <property type="term" value="P:mRNA pseudouridine synthesis"/>
    <property type="evidence" value="ECO:0007669"/>
    <property type="project" value="TreeGrafter"/>
</dbReference>
<dbReference type="Gene3D" id="3.30.2350.10">
    <property type="entry name" value="Pseudouridine synthase"/>
    <property type="match status" value="1"/>
</dbReference>
<dbReference type="SUPFAM" id="SSF55120">
    <property type="entry name" value="Pseudouridine synthase"/>
    <property type="match status" value="1"/>
</dbReference>
<dbReference type="Pfam" id="PF16198">
    <property type="entry name" value="TruB_C_2"/>
    <property type="match status" value="1"/>
</dbReference>
<dbReference type="GO" id="GO:0031119">
    <property type="term" value="P:tRNA pseudouridine synthesis"/>
    <property type="evidence" value="ECO:0007669"/>
    <property type="project" value="UniProtKB-UniRule"/>
</dbReference>
<dbReference type="InterPro" id="IPR020103">
    <property type="entry name" value="PsdUridine_synth_cat_dom_sf"/>
</dbReference>
<accession>A0A9D1VMK3</accession>
<dbReference type="PANTHER" id="PTHR13767:SF2">
    <property type="entry name" value="PSEUDOURIDYLATE SYNTHASE TRUB1"/>
    <property type="match status" value="1"/>
</dbReference>
<proteinExistence type="inferred from homology"/>
<dbReference type="CDD" id="cd02573">
    <property type="entry name" value="PseudoU_synth_EcTruB"/>
    <property type="match status" value="1"/>
</dbReference>
<gene>
    <name evidence="5 8" type="primary">truB</name>
    <name evidence="8" type="ORF">H9738_10130</name>
</gene>
<comment type="catalytic activity">
    <reaction evidence="1 5">
        <text>uridine(55) in tRNA = pseudouridine(55) in tRNA</text>
        <dbReference type="Rhea" id="RHEA:42532"/>
        <dbReference type="Rhea" id="RHEA-COMP:10101"/>
        <dbReference type="Rhea" id="RHEA-COMP:10102"/>
        <dbReference type="ChEBI" id="CHEBI:65314"/>
        <dbReference type="ChEBI" id="CHEBI:65315"/>
        <dbReference type="EC" id="5.4.99.25"/>
    </reaction>
</comment>
<comment type="function">
    <text evidence="5">Responsible for synthesis of pseudouridine from uracil-55 in the psi GC loop of transfer RNAs.</text>
</comment>
<feature type="domain" description="tRNA pseudouridylate synthase B C-terminal" evidence="7">
    <location>
        <begin position="172"/>
        <end position="220"/>
    </location>
</feature>
<dbReference type="GO" id="GO:0160148">
    <property type="term" value="F:tRNA pseudouridine(55) synthase activity"/>
    <property type="evidence" value="ECO:0007669"/>
    <property type="project" value="UniProtKB-EC"/>
</dbReference>
<evidence type="ECO:0000256" key="4">
    <source>
        <dbReference type="ARBA" id="ARBA00023235"/>
    </source>
</evidence>
<reference evidence="8" key="1">
    <citation type="journal article" date="2021" name="PeerJ">
        <title>Extensive microbial diversity within the chicken gut microbiome revealed by metagenomics and culture.</title>
        <authorList>
            <person name="Gilroy R."/>
            <person name="Ravi A."/>
            <person name="Getino M."/>
            <person name="Pursley I."/>
            <person name="Horton D.L."/>
            <person name="Alikhan N.F."/>
            <person name="Baker D."/>
            <person name="Gharbi K."/>
            <person name="Hall N."/>
            <person name="Watson M."/>
            <person name="Adriaenssens E.M."/>
            <person name="Foster-Nyarko E."/>
            <person name="Jarju S."/>
            <person name="Secka A."/>
            <person name="Antonio M."/>
            <person name="Oren A."/>
            <person name="Chaudhuri R.R."/>
            <person name="La Ragione R."/>
            <person name="Hildebrand F."/>
            <person name="Pallen M.J."/>
        </authorList>
    </citation>
    <scope>NUCLEOTIDE SEQUENCE</scope>
    <source>
        <strain evidence="8">ChiHjej12B11-1927</strain>
    </source>
</reference>
<keyword evidence="3 5" id="KW-0819">tRNA processing</keyword>
<dbReference type="AlphaFoldDB" id="A0A9D1VMK3"/>
<dbReference type="Pfam" id="PF01509">
    <property type="entry name" value="TruB_N"/>
    <property type="match status" value="1"/>
</dbReference>
<dbReference type="PANTHER" id="PTHR13767">
    <property type="entry name" value="TRNA-PSEUDOURIDINE SYNTHASE"/>
    <property type="match status" value="1"/>
</dbReference>
<dbReference type="FunFam" id="3.30.2350.10:FF:000011">
    <property type="entry name" value="tRNA pseudouridine synthase B"/>
    <property type="match status" value="1"/>
</dbReference>
<comment type="similarity">
    <text evidence="2 5">Belongs to the pseudouridine synthase TruB family. Type 1 subfamily.</text>
</comment>
<evidence type="ECO:0000313" key="8">
    <source>
        <dbReference type="EMBL" id="HIX38207.1"/>
    </source>
</evidence>
<sequence>MINGVLNVYKEKGYTSHDVVAKLRGILKQKKIGHTGTLDPEAQGVLPVCLGRGTKLCGMLTDKRKTYRAVLHLGIETDTQDMTGEVISRCPVEVTREEVEDCIRSFVGDQMQVPPMYSALKVGGKKLYELAREGKQVDRKPRPVTFYEIKILSMALPLVTIEVTCSKGTYIRTLCHDIGEKLGCKGCMESLLRTRVDRFLIEDSLKLSQIEKLAAKGCLEEHILLPDQMFPDCPKIRAGRKFDKMLENGNPLPWKGAVPGDRVRVYHSSGIFIGVYQWQKERGQYRPEAIFSSPQDFLPLSKLSQKSSENQIRIAPDLPETGKEQT</sequence>
<feature type="domain" description="Pseudouridine synthase II N-terminal" evidence="6">
    <location>
        <begin position="24"/>
        <end position="171"/>
    </location>
</feature>
<dbReference type="NCBIfam" id="TIGR00431">
    <property type="entry name" value="TruB"/>
    <property type="match status" value="1"/>
</dbReference>
<dbReference type="GO" id="GO:0003723">
    <property type="term" value="F:RNA binding"/>
    <property type="evidence" value="ECO:0007669"/>
    <property type="project" value="InterPro"/>
</dbReference>
<evidence type="ECO:0000259" key="7">
    <source>
        <dbReference type="Pfam" id="PF16198"/>
    </source>
</evidence>
<comment type="caution">
    <text evidence="8">The sequence shown here is derived from an EMBL/GenBank/DDBJ whole genome shotgun (WGS) entry which is preliminary data.</text>
</comment>
<organism evidence="8 9">
    <name type="scientific">Candidatus Blautia pullistercoris</name>
    <dbReference type="NCBI Taxonomy" id="2838499"/>
    <lineage>
        <taxon>Bacteria</taxon>
        <taxon>Bacillati</taxon>
        <taxon>Bacillota</taxon>
        <taxon>Clostridia</taxon>
        <taxon>Lachnospirales</taxon>
        <taxon>Lachnospiraceae</taxon>
        <taxon>Blautia</taxon>
    </lineage>
</organism>
<dbReference type="EC" id="5.4.99.25" evidence="5"/>
<evidence type="ECO:0000313" key="9">
    <source>
        <dbReference type="Proteomes" id="UP000824230"/>
    </source>
</evidence>
<dbReference type="InterPro" id="IPR014780">
    <property type="entry name" value="tRNA_psdUridine_synth_TruB"/>
</dbReference>
<dbReference type="HAMAP" id="MF_01080">
    <property type="entry name" value="TruB_bact"/>
    <property type="match status" value="1"/>
</dbReference>
<dbReference type="Proteomes" id="UP000824230">
    <property type="component" value="Unassembled WGS sequence"/>
</dbReference>
<name>A0A9D1VMK3_9FIRM</name>